<keyword evidence="3" id="KW-1185">Reference proteome</keyword>
<dbReference type="EMBL" id="CP020814">
    <property type="protein sequence ID" value="ARK29785.1"/>
    <property type="molecule type" value="Genomic_DNA"/>
</dbReference>
<feature type="transmembrane region" description="Helical" evidence="1">
    <location>
        <begin position="6"/>
        <end position="26"/>
    </location>
</feature>
<keyword evidence="1" id="KW-0472">Membrane</keyword>
<feature type="transmembrane region" description="Helical" evidence="1">
    <location>
        <begin position="74"/>
        <end position="91"/>
    </location>
</feature>
<dbReference type="KEGG" id="bkw:BkAM31D_07885"/>
<sequence length="166" mass="20059">MSSKRTNNLIVLGASSMMLILLAKYVPRNRMREAHISFLFQQVITWFFGLLVVELGLIKYPYRIFFKKANKSSFVFEFFICPAITVLFNLYYPDRRSRFKKAIYIFAYSGSITFIEIFIEKYTDLIKYKKWAWYWSFITLSMTYYLSRLYYRWFTKVSAEQIIKEG</sequence>
<feature type="transmembrane region" description="Helical" evidence="1">
    <location>
        <begin position="103"/>
        <end position="119"/>
    </location>
</feature>
<name>A0A1X9M8P0_9BACI</name>
<feature type="transmembrane region" description="Helical" evidence="1">
    <location>
        <begin position="38"/>
        <end position="62"/>
    </location>
</feature>
<evidence type="ECO:0000313" key="3">
    <source>
        <dbReference type="Proteomes" id="UP000193006"/>
    </source>
</evidence>
<reference evidence="2 3" key="1">
    <citation type="submission" date="2017-04" db="EMBL/GenBank/DDBJ databases">
        <title>Bacillus krulwichiae AM31D Genome sequencing and assembly.</title>
        <authorList>
            <person name="Krulwich T.A."/>
            <person name="Anastor L."/>
            <person name="Ehrlich R."/>
            <person name="Ehrlich G.D."/>
            <person name="Janto B."/>
        </authorList>
    </citation>
    <scope>NUCLEOTIDE SEQUENCE [LARGE SCALE GENOMIC DNA]</scope>
    <source>
        <strain evidence="2 3">AM31D</strain>
    </source>
</reference>
<dbReference type="STRING" id="199441.BkAM31D_07885"/>
<gene>
    <name evidence="2" type="ORF">BkAM31D_07885</name>
</gene>
<organism evidence="2 3">
    <name type="scientific">Halalkalibacter krulwichiae</name>
    <dbReference type="NCBI Taxonomy" id="199441"/>
    <lineage>
        <taxon>Bacteria</taxon>
        <taxon>Bacillati</taxon>
        <taxon>Bacillota</taxon>
        <taxon>Bacilli</taxon>
        <taxon>Bacillales</taxon>
        <taxon>Bacillaceae</taxon>
        <taxon>Halalkalibacter</taxon>
    </lineage>
</organism>
<dbReference type="NCBIfam" id="NF041644">
    <property type="entry name" value="CBO0543_fam"/>
    <property type="match status" value="1"/>
</dbReference>
<dbReference type="Proteomes" id="UP000193006">
    <property type="component" value="Chromosome"/>
</dbReference>
<feature type="transmembrane region" description="Helical" evidence="1">
    <location>
        <begin position="131"/>
        <end position="151"/>
    </location>
</feature>
<proteinExistence type="predicted"/>
<dbReference type="AlphaFoldDB" id="A0A1X9M8P0"/>
<accession>A0A1X9M8P0</accession>
<protein>
    <submittedName>
        <fullName evidence="2">Uncharacterized protein</fullName>
    </submittedName>
</protein>
<dbReference type="RefSeq" id="WP_066152574.1">
    <property type="nucleotide sequence ID" value="NZ_CP020814.1"/>
</dbReference>
<dbReference type="InterPro" id="IPR048147">
    <property type="entry name" value="CBO0543-like"/>
</dbReference>
<evidence type="ECO:0000313" key="2">
    <source>
        <dbReference type="EMBL" id="ARK29785.1"/>
    </source>
</evidence>
<keyword evidence="1" id="KW-1133">Transmembrane helix</keyword>
<keyword evidence="1" id="KW-0812">Transmembrane</keyword>
<evidence type="ECO:0000256" key="1">
    <source>
        <dbReference type="SAM" id="Phobius"/>
    </source>
</evidence>